<name>V2UBL7_9GAMM</name>
<protein>
    <submittedName>
        <fullName evidence="1">Uncharacterized protein</fullName>
    </submittedName>
</protein>
<comment type="caution">
    <text evidence="1">The sequence shown here is derived from an EMBL/GenBank/DDBJ whole genome shotgun (WGS) entry which is preliminary data.</text>
</comment>
<organism evidence="1 2">
    <name type="scientific">Acinetobacter brisouii CIP 110357</name>
    <dbReference type="NCBI Taxonomy" id="1341683"/>
    <lineage>
        <taxon>Bacteria</taxon>
        <taxon>Pseudomonadati</taxon>
        <taxon>Pseudomonadota</taxon>
        <taxon>Gammaproteobacteria</taxon>
        <taxon>Moraxellales</taxon>
        <taxon>Moraxellaceae</taxon>
        <taxon>Acinetobacter</taxon>
    </lineage>
</organism>
<dbReference type="RefSeq" id="WP_004900983.1">
    <property type="nucleotide sequence ID" value="NZ_BBTI01000024.1"/>
</dbReference>
<reference evidence="1 2" key="1">
    <citation type="submission" date="2013-10" db="EMBL/GenBank/DDBJ databases">
        <title>The Genome Sequence of Acinetobacter brisouii CIP 110357.</title>
        <authorList>
            <consortium name="The Broad Institute Genomics Platform"/>
            <consortium name="The Broad Institute Genome Sequencing Center for Infectious Disease"/>
            <person name="Cerqueira G."/>
            <person name="Feldgarden M."/>
            <person name="Courvalin P."/>
            <person name="Grillot-Courvalin C."/>
            <person name="Clermont D."/>
            <person name="Rocha E."/>
            <person name="Yoon E.-J."/>
            <person name="Nemec A."/>
            <person name="Young S.K."/>
            <person name="Zeng Q."/>
            <person name="Gargeya S."/>
            <person name="Fitzgerald M."/>
            <person name="Abouelleil A."/>
            <person name="Alvarado L."/>
            <person name="Berlin A.M."/>
            <person name="Chapman S.B."/>
            <person name="Gainer-Dewar J."/>
            <person name="Goldberg J."/>
            <person name="Gnerre S."/>
            <person name="Griggs A."/>
            <person name="Gujja S."/>
            <person name="Hansen M."/>
            <person name="Howarth C."/>
            <person name="Imamovic A."/>
            <person name="Ireland A."/>
            <person name="Larimer J."/>
            <person name="McCowan C."/>
            <person name="Murphy C."/>
            <person name="Pearson M."/>
            <person name="Poon T.W."/>
            <person name="Priest M."/>
            <person name="Roberts A."/>
            <person name="Saif S."/>
            <person name="Shea T."/>
            <person name="Sykes S."/>
            <person name="Wortman J."/>
            <person name="Nusbaum C."/>
            <person name="Birren B."/>
        </authorList>
    </citation>
    <scope>NUCLEOTIDE SEQUENCE [LARGE SCALE GENOMIC DNA]</scope>
    <source>
        <strain evidence="1 2">CIP 110357</strain>
    </source>
</reference>
<dbReference type="EMBL" id="AYEU01000004">
    <property type="protein sequence ID" value="ESK51883.1"/>
    <property type="molecule type" value="Genomic_DNA"/>
</dbReference>
<sequence>MSTTKVSICNEALNMCGASSITSFDDEDDNARRCAAIYDQTRKSLIRMHPWSCCKKREVLSPTTAHPTFGYQNAFPMPSDFIRLLNAGTKDFDIENNHILANTDSIQLVYIYDNKNEQTWDALLAEAMALYMCSKIAKPITGSQAEGDSAYQKLMNLLKQARAINGQERPNDSFFGDEEASLITVRYQ</sequence>
<proteinExistence type="predicted"/>
<accession>V2UBL7</accession>
<gene>
    <name evidence="1" type="ORF">P255_00978</name>
</gene>
<dbReference type="OrthoDB" id="7278537at2"/>
<keyword evidence="2" id="KW-1185">Reference proteome</keyword>
<evidence type="ECO:0000313" key="1">
    <source>
        <dbReference type="EMBL" id="ESK51883.1"/>
    </source>
</evidence>
<evidence type="ECO:0000313" key="2">
    <source>
        <dbReference type="Proteomes" id="UP000018418"/>
    </source>
</evidence>
<dbReference type="Proteomes" id="UP000018418">
    <property type="component" value="Unassembled WGS sequence"/>
</dbReference>
<dbReference type="PATRIC" id="fig|1341683.3.peg.968"/>
<dbReference type="HOGENOM" id="CLU_098962_1_0_6"/>
<dbReference type="AlphaFoldDB" id="V2UBL7"/>